<dbReference type="Proteomes" id="UP000887580">
    <property type="component" value="Unplaced"/>
</dbReference>
<evidence type="ECO:0000313" key="1">
    <source>
        <dbReference type="Proteomes" id="UP000887580"/>
    </source>
</evidence>
<evidence type="ECO:0000313" key="2">
    <source>
        <dbReference type="WBParaSite" id="PS1159_v2.g3440.t1"/>
    </source>
</evidence>
<sequence>MESSEFTIIKRFKLNKSDFQAVKDYGVLYTSKCFVSIVPGIRYFFAVFPNGNKEEYRGQTWIFLCLELPSGMKVDAEVQFTVASANFTTVMKQRYDKSIGWMRYICTKAELFDPTKNFFAADTLIFKVMGSFKVDLPPKIFSIDSANYAYIMQYLFEQNLGRGTSPCSTEDLFNPENQFIVDGEMIVKAVGTLLITKDREPTVIALEKGIVQKGYHQRKNFTIIVGDKSIKLHKRVLKAASPAFTAMFDSGMKEAVEKNMVITDFEYEVVHAAMKLLYSASVPTTFNFEQTLSLLQFADKYAIELIKNLVQDYLITRISSTNVCSLILFTKTIVLGNQLQQKCINFIINRLKARQHVHGMETLDKDVMVEILMELNTCSL</sequence>
<proteinExistence type="predicted"/>
<accession>A0AC35GAY5</accession>
<reference evidence="2" key="1">
    <citation type="submission" date="2022-11" db="UniProtKB">
        <authorList>
            <consortium name="WormBaseParasite"/>
        </authorList>
    </citation>
    <scope>IDENTIFICATION</scope>
</reference>
<organism evidence="1 2">
    <name type="scientific">Panagrolaimus sp. PS1159</name>
    <dbReference type="NCBI Taxonomy" id="55785"/>
    <lineage>
        <taxon>Eukaryota</taxon>
        <taxon>Metazoa</taxon>
        <taxon>Ecdysozoa</taxon>
        <taxon>Nematoda</taxon>
        <taxon>Chromadorea</taxon>
        <taxon>Rhabditida</taxon>
        <taxon>Tylenchina</taxon>
        <taxon>Panagrolaimomorpha</taxon>
        <taxon>Panagrolaimoidea</taxon>
        <taxon>Panagrolaimidae</taxon>
        <taxon>Panagrolaimus</taxon>
    </lineage>
</organism>
<dbReference type="WBParaSite" id="PS1159_v2.g3440.t1">
    <property type="protein sequence ID" value="PS1159_v2.g3440.t1"/>
    <property type="gene ID" value="PS1159_v2.g3440"/>
</dbReference>
<protein>
    <submittedName>
        <fullName evidence="2">BTB domain-containing protein</fullName>
    </submittedName>
</protein>
<name>A0AC35GAY5_9BILA</name>